<gene>
    <name evidence="1" type="ORF">BN1708_002019</name>
</gene>
<organism evidence="1 2">
    <name type="scientific">Verticillium longisporum</name>
    <name type="common">Verticillium dahliae var. longisporum</name>
    <dbReference type="NCBI Taxonomy" id="100787"/>
    <lineage>
        <taxon>Eukaryota</taxon>
        <taxon>Fungi</taxon>
        <taxon>Dikarya</taxon>
        <taxon>Ascomycota</taxon>
        <taxon>Pezizomycotina</taxon>
        <taxon>Sordariomycetes</taxon>
        <taxon>Hypocreomycetidae</taxon>
        <taxon>Glomerellales</taxon>
        <taxon>Plectosphaerellaceae</taxon>
        <taxon>Verticillium</taxon>
    </lineage>
</organism>
<protein>
    <submittedName>
        <fullName evidence="1">Uncharacterized protein</fullName>
    </submittedName>
</protein>
<reference evidence="1 2" key="1">
    <citation type="submission" date="2015-05" db="EMBL/GenBank/DDBJ databases">
        <authorList>
            <person name="Wang D.B."/>
            <person name="Wang M."/>
        </authorList>
    </citation>
    <scope>NUCLEOTIDE SEQUENCE [LARGE SCALE GENOMIC DNA]</scope>
    <source>
        <strain evidence="1">VL1</strain>
    </source>
</reference>
<accession>A0A0G4KGU4</accession>
<evidence type="ECO:0000313" key="1">
    <source>
        <dbReference type="EMBL" id="CRJ95412.1"/>
    </source>
</evidence>
<name>A0A0G4KGU4_VERLO</name>
<proteinExistence type="predicted"/>
<evidence type="ECO:0000313" key="2">
    <source>
        <dbReference type="Proteomes" id="UP000044602"/>
    </source>
</evidence>
<dbReference type="Proteomes" id="UP000044602">
    <property type="component" value="Unassembled WGS sequence"/>
</dbReference>
<sequence>MLLAIQIQCAVALCRPSTDDAD</sequence>
<dbReference type="AlphaFoldDB" id="A0A0G4KGU4"/>
<dbReference type="EMBL" id="CVQH01001113">
    <property type="protein sequence ID" value="CRJ95412.1"/>
    <property type="molecule type" value="Genomic_DNA"/>
</dbReference>
<keyword evidence="2" id="KW-1185">Reference proteome</keyword>